<feature type="compositionally biased region" description="Acidic residues" evidence="5">
    <location>
        <begin position="73"/>
        <end position="84"/>
    </location>
</feature>
<evidence type="ECO:0000256" key="4">
    <source>
        <dbReference type="ARBA" id="ARBA00023136"/>
    </source>
</evidence>
<dbReference type="Pfam" id="PF03544">
    <property type="entry name" value="TonB_C"/>
    <property type="match status" value="1"/>
</dbReference>
<dbReference type="Proteomes" id="UP001139125">
    <property type="component" value="Unassembled WGS sequence"/>
</dbReference>
<evidence type="ECO:0000256" key="3">
    <source>
        <dbReference type="ARBA" id="ARBA00022989"/>
    </source>
</evidence>
<proteinExistence type="predicted"/>
<evidence type="ECO:0000259" key="7">
    <source>
        <dbReference type="Pfam" id="PF03544"/>
    </source>
</evidence>
<dbReference type="GO" id="GO:0055085">
    <property type="term" value="P:transmembrane transport"/>
    <property type="evidence" value="ECO:0007669"/>
    <property type="project" value="InterPro"/>
</dbReference>
<dbReference type="Gene3D" id="3.30.1150.10">
    <property type="match status" value="1"/>
</dbReference>
<evidence type="ECO:0000256" key="1">
    <source>
        <dbReference type="ARBA" id="ARBA00004167"/>
    </source>
</evidence>
<dbReference type="InterPro" id="IPR037682">
    <property type="entry name" value="TonB_C"/>
</dbReference>
<dbReference type="RefSeq" id="WP_255134177.1">
    <property type="nucleotide sequence ID" value="NZ_JANDBC010000001.1"/>
</dbReference>
<keyword evidence="9" id="KW-1185">Reference proteome</keyword>
<comment type="subcellular location">
    <subcellularLocation>
        <location evidence="1">Membrane</location>
        <topology evidence="1">Single-pass membrane protein</topology>
    </subcellularLocation>
</comment>
<feature type="domain" description="TonB C-terminal" evidence="7">
    <location>
        <begin position="203"/>
        <end position="268"/>
    </location>
</feature>
<evidence type="ECO:0000313" key="9">
    <source>
        <dbReference type="Proteomes" id="UP001139125"/>
    </source>
</evidence>
<evidence type="ECO:0000313" key="8">
    <source>
        <dbReference type="EMBL" id="MCP9291329.1"/>
    </source>
</evidence>
<dbReference type="EMBL" id="JANDBC010000001">
    <property type="protein sequence ID" value="MCP9291329.1"/>
    <property type="molecule type" value="Genomic_DNA"/>
</dbReference>
<comment type="caution">
    <text evidence="8">The sequence shown here is derived from an EMBL/GenBank/DDBJ whole genome shotgun (WGS) entry which is preliminary data.</text>
</comment>
<feature type="transmembrane region" description="Helical" evidence="6">
    <location>
        <begin position="9"/>
        <end position="30"/>
    </location>
</feature>
<evidence type="ECO:0000256" key="2">
    <source>
        <dbReference type="ARBA" id="ARBA00022692"/>
    </source>
</evidence>
<gene>
    <name evidence="8" type="ORF">NM125_07015</name>
</gene>
<dbReference type="GO" id="GO:0016020">
    <property type="term" value="C:membrane"/>
    <property type="evidence" value="ECO:0007669"/>
    <property type="project" value="UniProtKB-SubCell"/>
</dbReference>
<organism evidence="8 9">
    <name type="scientific">Gracilimonas sediminicola</name>
    <dbReference type="NCBI Taxonomy" id="2952158"/>
    <lineage>
        <taxon>Bacteria</taxon>
        <taxon>Pseudomonadati</taxon>
        <taxon>Balneolota</taxon>
        <taxon>Balneolia</taxon>
        <taxon>Balneolales</taxon>
        <taxon>Balneolaceae</taxon>
        <taxon>Gracilimonas</taxon>
    </lineage>
</organism>
<name>A0A9X2RGZ1_9BACT</name>
<dbReference type="InterPro" id="IPR006260">
    <property type="entry name" value="TonB/TolA_C"/>
</dbReference>
<keyword evidence="4 6" id="KW-0472">Membrane</keyword>
<evidence type="ECO:0000256" key="5">
    <source>
        <dbReference type="SAM" id="MobiDB-lite"/>
    </source>
</evidence>
<dbReference type="SUPFAM" id="SSF74653">
    <property type="entry name" value="TolA/TonB C-terminal domain"/>
    <property type="match status" value="1"/>
</dbReference>
<dbReference type="AlphaFoldDB" id="A0A9X2RGZ1"/>
<dbReference type="NCBIfam" id="TIGR01352">
    <property type="entry name" value="tonB_Cterm"/>
    <property type="match status" value="1"/>
</dbReference>
<accession>A0A9X2RGZ1</accession>
<feature type="compositionally biased region" description="Basic and acidic residues" evidence="5">
    <location>
        <begin position="118"/>
        <end position="129"/>
    </location>
</feature>
<protein>
    <submittedName>
        <fullName evidence="8">TonB family protein</fullName>
    </submittedName>
</protein>
<evidence type="ECO:0000256" key="6">
    <source>
        <dbReference type="SAM" id="Phobius"/>
    </source>
</evidence>
<keyword evidence="2 6" id="KW-0812">Transmembrane</keyword>
<sequence length="270" mass="30586">MKFTEDDRLALYVTFGLNAALLLFSLWFTLDMNRNARPSYIEVEFGEFKTGQLAEYSEVKNEQVAQRPNPSETEPEEPVEELPEPEVTPQETTEEQTKAVDLSDQVEDVQEDPVSTPETEKIDPNQEENKPEEEEVEVPPVAKENETSTDGAKVSGDVDGARGDMNSDQGIGNDEEKTSPYELKWEGEIDRSPMVQPLPENTSNTEGVITVRFEVRPDGTVGRIIPIKKMNPELEREVMSTLRTWRFSRLPGGVPQQTQWGTITFRFVFD</sequence>
<reference evidence="8" key="1">
    <citation type="submission" date="2022-06" db="EMBL/GenBank/DDBJ databases">
        <title>Gracilimonas sp. CAU 1638 isolated from sea sediment.</title>
        <authorList>
            <person name="Kim W."/>
        </authorList>
    </citation>
    <scope>NUCLEOTIDE SEQUENCE</scope>
    <source>
        <strain evidence="8">CAU 1638</strain>
    </source>
</reference>
<feature type="region of interest" description="Disordered" evidence="5">
    <location>
        <begin position="60"/>
        <end position="180"/>
    </location>
</feature>
<keyword evidence="3 6" id="KW-1133">Transmembrane helix</keyword>